<dbReference type="eggNOG" id="COG0625">
    <property type="taxonomic scope" value="Bacteria"/>
</dbReference>
<keyword evidence="2" id="KW-0808">Transferase</keyword>
<reference evidence="2 3" key="1">
    <citation type="journal article" date="2013" name="Genome Announc.">
        <title>Complete Genome Sequence of Glaciecola psychrophila Strain 170T.</title>
        <authorList>
            <person name="Yin J."/>
            <person name="Chen J."/>
            <person name="Liu G."/>
            <person name="Yu Y."/>
            <person name="Song L."/>
            <person name="Wang X."/>
            <person name="Qu X."/>
        </authorList>
    </citation>
    <scope>NUCLEOTIDE SEQUENCE [LARGE SCALE GENOMIC DNA]</scope>
    <source>
        <strain evidence="2 3">170</strain>
    </source>
</reference>
<feature type="domain" description="GST N-terminal" evidence="1">
    <location>
        <begin position="1"/>
        <end position="81"/>
    </location>
</feature>
<dbReference type="PANTHER" id="PTHR42673:SF4">
    <property type="entry name" value="MALEYLACETOACETATE ISOMERASE"/>
    <property type="match status" value="1"/>
</dbReference>
<dbReference type="EMBL" id="CP003837">
    <property type="protein sequence ID" value="AGH43444.1"/>
    <property type="molecule type" value="Genomic_DNA"/>
</dbReference>
<dbReference type="PANTHER" id="PTHR42673">
    <property type="entry name" value="MALEYLACETOACETATE ISOMERASE"/>
    <property type="match status" value="1"/>
</dbReference>
<dbReference type="PROSITE" id="PS50404">
    <property type="entry name" value="GST_NTER"/>
    <property type="match status" value="1"/>
</dbReference>
<evidence type="ECO:0000259" key="1">
    <source>
        <dbReference type="PROSITE" id="PS50404"/>
    </source>
</evidence>
<name>M4RMQ8_9ALTE</name>
<dbReference type="InterPro" id="IPR036249">
    <property type="entry name" value="Thioredoxin-like_sf"/>
</dbReference>
<dbReference type="GO" id="GO:0004364">
    <property type="term" value="F:glutathione transferase activity"/>
    <property type="evidence" value="ECO:0007669"/>
    <property type="project" value="TreeGrafter"/>
</dbReference>
<proteinExistence type="predicted"/>
<dbReference type="AlphaFoldDB" id="M4RMQ8"/>
<organism evidence="2 3">
    <name type="scientific">Paraglaciecola psychrophila 170</name>
    <dbReference type="NCBI Taxonomy" id="1129794"/>
    <lineage>
        <taxon>Bacteria</taxon>
        <taxon>Pseudomonadati</taxon>
        <taxon>Pseudomonadota</taxon>
        <taxon>Gammaproteobacteria</taxon>
        <taxon>Alteromonadales</taxon>
        <taxon>Alteromonadaceae</taxon>
        <taxon>Paraglaciecola</taxon>
    </lineage>
</organism>
<evidence type="ECO:0000313" key="3">
    <source>
        <dbReference type="Proteomes" id="UP000011864"/>
    </source>
</evidence>
<dbReference type="PATRIC" id="fig|1129794.4.peg.1322"/>
<gene>
    <name evidence="2" type="ORF">C427_1335</name>
</gene>
<dbReference type="GO" id="GO:0006749">
    <property type="term" value="P:glutathione metabolic process"/>
    <property type="evidence" value="ECO:0007669"/>
    <property type="project" value="TreeGrafter"/>
</dbReference>
<dbReference type="InterPro" id="IPR004045">
    <property type="entry name" value="Glutathione_S-Trfase_N"/>
</dbReference>
<dbReference type="Proteomes" id="UP000011864">
    <property type="component" value="Chromosome"/>
</dbReference>
<keyword evidence="3" id="KW-1185">Reference proteome</keyword>
<dbReference type="Gene3D" id="1.20.1050.10">
    <property type="match status" value="1"/>
</dbReference>
<evidence type="ECO:0000313" key="2">
    <source>
        <dbReference type="EMBL" id="AGH43444.1"/>
    </source>
</evidence>
<protein>
    <submittedName>
        <fullName evidence="2">Glutathione S-transferase domain-containing protein</fullName>
    </submittedName>
</protein>
<accession>M4RMQ8</accession>
<dbReference type="KEGG" id="gps:C427_1335"/>
<dbReference type="Gene3D" id="3.40.30.10">
    <property type="entry name" value="Glutaredoxin"/>
    <property type="match status" value="1"/>
</dbReference>
<dbReference type="STRING" id="1129794.C427_1335"/>
<dbReference type="HOGENOM" id="CLU_144273_0_0_6"/>
<sequence>MQLYIGNKNYSSWSLRAWIMLAKSEVKFEEVKLLLGTSEFYQRLEKVTPTHKVPAVVDGNVKVWDSLAICEYINDAYLSGSAWPELARQKAEARAIACEMHSGFNGVRNEMPMNIRAKRKIVLSEHAKNDILRIQQI</sequence>
<dbReference type="CDD" id="cd03043">
    <property type="entry name" value="GST_N_1"/>
    <property type="match status" value="1"/>
</dbReference>
<dbReference type="SUPFAM" id="SSF52833">
    <property type="entry name" value="Thioredoxin-like"/>
    <property type="match status" value="1"/>
</dbReference>
<dbReference type="GO" id="GO:0016034">
    <property type="term" value="F:maleylacetoacetate isomerase activity"/>
    <property type="evidence" value="ECO:0007669"/>
    <property type="project" value="TreeGrafter"/>
</dbReference>
<dbReference type="GO" id="GO:0006559">
    <property type="term" value="P:L-phenylalanine catabolic process"/>
    <property type="evidence" value="ECO:0007669"/>
    <property type="project" value="TreeGrafter"/>
</dbReference>
<dbReference type="Pfam" id="PF13409">
    <property type="entry name" value="GST_N_2"/>
    <property type="match status" value="1"/>
</dbReference>